<feature type="compositionally biased region" description="Pro residues" evidence="1">
    <location>
        <begin position="234"/>
        <end position="254"/>
    </location>
</feature>
<evidence type="ECO:0000256" key="1">
    <source>
        <dbReference type="SAM" id="MobiDB-lite"/>
    </source>
</evidence>
<reference evidence="2" key="1">
    <citation type="journal article" date="2022" name="ISME J.">
        <title>Identification of active gaseous-alkane degraders at natural gas seeps.</title>
        <authorList>
            <person name="Farhan Ul Haque M."/>
            <person name="Hernandez M."/>
            <person name="Crombie A.T."/>
            <person name="Murrell J.C."/>
        </authorList>
    </citation>
    <scope>NUCLEOTIDE SEQUENCE</scope>
    <source>
        <strain evidence="2">PC2</strain>
    </source>
</reference>
<name>A0ABS9ZAH9_9HYPH</name>
<proteinExistence type="predicted"/>
<dbReference type="Proteomes" id="UP001139104">
    <property type="component" value="Unassembled WGS sequence"/>
</dbReference>
<feature type="region of interest" description="Disordered" evidence="1">
    <location>
        <begin position="181"/>
        <end position="259"/>
    </location>
</feature>
<dbReference type="EMBL" id="JAIVFP010000001">
    <property type="protein sequence ID" value="MCI4684426.1"/>
    <property type="molecule type" value="Genomic_DNA"/>
</dbReference>
<evidence type="ECO:0000313" key="3">
    <source>
        <dbReference type="Proteomes" id="UP001139104"/>
    </source>
</evidence>
<organism evidence="2 3">
    <name type="scientific">Candidatus Rhodoblastus alkanivorans</name>
    <dbReference type="NCBI Taxonomy" id="2954117"/>
    <lineage>
        <taxon>Bacteria</taxon>
        <taxon>Pseudomonadati</taxon>
        <taxon>Pseudomonadota</taxon>
        <taxon>Alphaproteobacteria</taxon>
        <taxon>Hyphomicrobiales</taxon>
        <taxon>Rhodoblastaceae</taxon>
        <taxon>Rhodoblastus</taxon>
    </lineage>
</organism>
<feature type="compositionally biased region" description="Low complexity" evidence="1">
    <location>
        <begin position="204"/>
        <end position="217"/>
    </location>
</feature>
<sequence length="288" mass="30359">MGYLHPPPGNAPVVVIKDVGGDVRQYAAQTNAYIRSGREVRLHECRSACTLALAVPNVCVYPNSLLRFHKAYNPITKATNDWVSDAMMVAYPPAVRARLGILNRQYKTLTGSELIRLGVRDCNAPASPGIMVARASARPVGPRNPLSNAFAALTVGFSAPDIPVYHGYGAPVRVARVKIPPAQDQRAQDQPAEAGPVPASQGDATATSPATAPSMEAPLPPPRPLELAGLPDPAAAPPEAAPPVPAPPDRPPAPRTRFSAWTAQIRGSAPVLASARFTPFPYRLTGDG</sequence>
<comment type="caution">
    <text evidence="2">The sequence shown here is derived from an EMBL/GenBank/DDBJ whole genome shotgun (WGS) entry which is preliminary data.</text>
</comment>
<accession>A0ABS9ZAH9</accession>
<protein>
    <submittedName>
        <fullName evidence="2">Uncharacterized protein</fullName>
    </submittedName>
</protein>
<feature type="compositionally biased region" description="Low complexity" evidence="1">
    <location>
        <begin position="181"/>
        <end position="194"/>
    </location>
</feature>
<gene>
    <name evidence="2" type="ORF">K2U94_16925</name>
</gene>
<dbReference type="RefSeq" id="WP_243068321.1">
    <property type="nucleotide sequence ID" value="NZ_JAIVFK010000001.1"/>
</dbReference>
<keyword evidence="3" id="KW-1185">Reference proteome</keyword>
<evidence type="ECO:0000313" key="2">
    <source>
        <dbReference type="EMBL" id="MCI4684426.1"/>
    </source>
</evidence>